<dbReference type="InterPro" id="IPR036047">
    <property type="entry name" value="F-box-like_dom_sf"/>
</dbReference>
<dbReference type="InterPro" id="IPR001810">
    <property type="entry name" value="F-box_dom"/>
</dbReference>
<dbReference type="SUPFAM" id="SSF81383">
    <property type="entry name" value="F-box domain"/>
    <property type="match status" value="1"/>
</dbReference>
<evidence type="ECO:0000259" key="1">
    <source>
        <dbReference type="PROSITE" id="PS50181"/>
    </source>
</evidence>
<feature type="domain" description="F-box" evidence="1">
    <location>
        <begin position="36"/>
        <end position="82"/>
    </location>
</feature>
<dbReference type="EMBL" id="CAJVPS010002812">
    <property type="protein sequence ID" value="CAG8576963.1"/>
    <property type="molecule type" value="Genomic_DNA"/>
</dbReference>
<dbReference type="AlphaFoldDB" id="A0A9N9BV21"/>
<sequence length="582" mass="67394">MDFSWIVDTKMKATKVQNQNIKSEINATTQASLSTKTTISSLPTDCFDKILSFIHDRHILFSAALVDRTWCRLVIPKLWKSTSYNICDAKKGISISETYIKCMNDEERQELINSGITAVESYPRALFPYASFIKRLDLSELEQVVSWFTAEEDGNRDDPAILTSPIWKIILKECEDDDEPKMLERIMTQIHKLIFRSTKNLEYIRFCGEDSYSLPNIAEFPNVKEAMLNLQEIMFSCATSDRNCNYVVIGNLINVLKSCCRGIEVLQVDLGFIRNRARKDLCELIEAQNGLKHVLFYGFDDEERTLINALSSQKNSLVYLEFVGYYFSGWLIKLLENLGLFTKLEGLTFTQQFEISNDEYNNERFSTLVETPKCLRNLYFSDYMLNFNNSTMFDNIFLFPLLKICGPALKELTLKRSYGKGLFDVISEYAKTLEILELNLEVSHLSCFLHILSALEKLEHLCIADFKKGRVDISYFWVELGKRVSINLQTLYFNAITSEELDLVLSSLVNPIKELGLGRSDEMHLRVIRKFCKRRQVRIKLCVCFPPFVSNKNLLEEIKEWVEIVNIEEGFYGRNKKYMGTH</sequence>
<keyword evidence="3" id="KW-1185">Reference proteome</keyword>
<reference evidence="2" key="1">
    <citation type="submission" date="2021-06" db="EMBL/GenBank/DDBJ databases">
        <authorList>
            <person name="Kallberg Y."/>
            <person name="Tangrot J."/>
            <person name="Rosling A."/>
        </authorList>
    </citation>
    <scope>NUCLEOTIDE SEQUENCE</scope>
    <source>
        <strain evidence="2">FL130A</strain>
    </source>
</reference>
<dbReference type="OrthoDB" id="2351154at2759"/>
<name>A0A9N9BV21_9GLOM</name>
<dbReference type="Proteomes" id="UP000789508">
    <property type="component" value="Unassembled WGS sequence"/>
</dbReference>
<dbReference type="PROSITE" id="PS50181">
    <property type="entry name" value="FBOX"/>
    <property type="match status" value="1"/>
</dbReference>
<gene>
    <name evidence="2" type="ORF">ALEPTO_LOCUS7078</name>
</gene>
<organism evidence="2 3">
    <name type="scientific">Ambispora leptoticha</name>
    <dbReference type="NCBI Taxonomy" id="144679"/>
    <lineage>
        <taxon>Eukaryota</taxon>
        <taxon>Fungi</taxon>
        <taxon>Fungi incertae sedis</taxon>
        <taxon>Mucoromycota</taxon>
        <taxon>Glomeromycotina</taxon>
        <taxon>Glomeromycetes</taxon>
        <taxon>Archaeosporales</taxon>
        <taxon>Ambisporaceae</taxon>
        <taxon>Ambispora</taxon>
    </lineage>
</organism>
<accession>A0A9N9BV21</accession>
<dbReference type="SUPFAM" id="SSF52047">
    <property type="entry name" value="RNI-like"/>
    <property type="match status" value="1"/>
</dbReference>
<comment type="caution">
    <text evidence="2">The sequence shown here is derived from an EMBL/GenBank/DDBJ whole genome shotgun (WGS) entry which is preliminary data.</text>
</comment>
<protein>
    <submittedName>
        <fullName evidence="2">3701_t:CDS:1</fullName>
    </submittedName>
</protein>
<evidence type="ECO:0000313" key="2">
    <source>
        <dbReference type="EMBL" id="CAG8576963.1"/>
    </source>
</evidence>
<evidence type="ECO:0000313" key="3">
    <source>
        <dbReference type="Proteomes" id="UP000789508"/>
    </source>
</evidence>
<proteinExistence type="predicted"/>